<comment type="caution">
    <text evidence="1">The sequence shown here is derived from an EMBL/GenBank/DDBJ whole genome shotgun (WGS) entry which is preliminary data.</text>
</comment>
<reference evidence="1 2" key="1">
    <citation type="submission" date="2024-12" db="EMBL/GenBank/DDBJ databases">
        <title>The unique morphological basis and parallel evolutionary history of personate flowers in Penstemon.</title>
        <authorList>
            <person name="Depatie T.H."/>
            <person name="Wessinger C.A."/>
        </authorList>
    </citation>
    <scope>NUCLEOTIDE SEQUENCE [LARGE SCALE GENOMIC DNA]</scope>
    <source>
        <strain evidence="1">WTNN_2</strain>
        <tissue evidence="1">Leaf</tissue>
    </source>
</reference>
<gene>
    <name evidence="1" type="ORF">ACJIZ3_002521</name>
</gene>
<dbReference type="AlphaFoldDB" id="A0ABD3UAD7"/>
<name>A0ABD3UAD7_9LAMI</name>
<sequence length="63" mass="7543">MFSWDKEPVELDNVQWNFNIIQRELYYGKLSAAEILILDVDMLHLHSLLQYEMVQEDLRLSST</sequence>
<protein>
    <submittedName>
        <fullName evidence="1">Uncharacterized protein</fullName>
    </submittedName>
</protein>
<dbReference type="Proteomes" id="UP001634393">
    <property type="component" value="Unassembled WGS sequence"/>
</dbReference>
<evidence type="ECO:0000313" key="1">
    <source>
        <dbReference type="EMBL" id="KAL3845118.1"/>
    </source>
</evidence>
<dbReference type="EMBL" id="JBJXBP010000002">
    <property type="protein sequence ID" value="KAL3845118.1"/>
    <property type="molecule type" value="Genomic_DNA"/>
</dbReference>
<accession>A0ABD3UAD7</accession>
<organism evidence="1 2">
    <name type="scientific">Penstemon smallii</name>
    <dbReference type="NCBI Taxonomy" id="265156"/>
    <lineage>
        <taxon>Eukaryota</taxon>
        <taxon>Viridiplantae</taxon>
        <taxon>Streptophyta</taxon>
        <taxon>Embryophyta</taxon>
        <taxon>Tracheophyta</taxon>
        <taxon>Spermatophyta</taxon>
        <taxon>Magnoliopsida</taxon>
        <taxon>eudicotyledons</taxon>
        <taxon>Gunneridae</taxon>
        <taxon>Pentapetalae</taxon>
        <taxon>asterids</taxon>
        <taxon>lamiids</taxon>
        <taxon>Lamiales</taxon>
        <taxon>Plantaginaceae</taxon>
        <taxon>Cheloneae</taxon>
        <taxon>Penstemon</taxon>
    </lineage>
</organism>
<proteinExistence type="predicted"/>
<keyword evidence="2" id="KW-1185">Reference proteome</keyword>
<evidence type="ECO:0000313" key="2">
    <source>
        <dbReference type="Proteomes" id="UP001634393"/>
    </source>
</evidence>